<name>A0A0F9HKW5_9ZZZZ</name>
<protein>
    <recommendedName>
        <fullName evidence="2">PD-(D/E)XK endonuclease-like domain-containing protein</fullName>
    </recommendedName>
</protein>
<dbReference type="EMBL" id="LAZR01014779">
    <property type="protein sequence ID" value="KKM15986.1"/>
    <property type="molecule type" value="Genomic_DNA"/>
</dbReference>
<proteinExistence type="predicted"/>
<dbReference type="SUPFAM" id="SSF52980">
    <property type="entry name" value="Restriction endonuclease-like"/>
    <property type="match status" value="1"/>
</dbReference>
<dbReference type="InterPro" id="IPR011335">
    <property type="entry name" value="Restrct_endonuc-II-like"/>
</dbReference>
<dbReference type="Gene3D" id="3.90.320.10">
    <property type="match status" value="1"/>
</dbReference>
<gene>
    <name evidence="1" type="ORF">LCGC14_1690460</name>
</gene>
<sequence length="311" mass="36424">MLDLTTLRLSHSSYNGSYQSCERKLEFSKFYPHTEDQEIHLDGETGHALHVGYQSWLVERDRDKALEAMMFRYPIGLCSNPSTPKSLEACFASLNQMIDSGIFLEYEIATIKCPDGVVRKAVEVPFQININNFSLSDTKLIKVIYVGIIDVILYNTLTDEYIVTDIKTTRWDLPDYSVMYNFDAQILPYAMILERILGHRLDHLKADYLVCYIDILKPRALRYSFDKTAEDIRDWARTLLVDLTNMKTFYNMGWFPRRSKSCIAFNKPCKFYDICHSRDPETITEWFLMGKEPIKEREFKPWFTMDLELVA</sequence>
<comment type="caution">
    <text evidence="1">The sequence shown here is derived from an EMBL/GenBank/DDBJ whole genome shotgun (WGS) entry which is preliminary data.</text>
</comment>
<organism evidence="1">
    <name type="scientific">marine sediment metagenome</name>
    <dbReference type="NCBI Taxonomy" id="412755"/>
    <lineage>
        <taxon>unclassified sequences</taxon>
        <taxon>metagenomes</taxon>
        <taxon>ecological metagenomes</taxon>
    </lineage>
</organism>
<reference evidence="1" key="1">
    <citation type="journal article" date="2015" name="Nature">
        <title>Complex archaea that bridge the gap between prokaryotes and eukaryotes.</title>
        <authorList>
            <person name="Spang A."/>
            <person name="Saw J.H."/>
            <person name="Jorgensen S.L."/>
            <person name="Zaremba-Niedzwiedzka K."/>
            <person name="Martijn J."/>
            <person name="Lind A.E."/>
            <person name="van Eijk R."/>
            <person name="Schleper C."/>
            <person name="Guy L."/>
            <person name="Ettema T.J."/>
        </authorList>
    </citation>
    <scope>NUCLEOTIDE SEQUENCE</scope>
</reference>
<accession>A0A0F9HKW5</accession>
<dbReference type="InterPro" id="IPR011604">
    <property type="entry name" value="PDDEXK-like_dom_sf"/>
</dbReference>
<evidence type="ECO:0000313" key="1">
    <source>
        <dbReference type="EMBL" id="KKM15986.1"/>
    </source>
</evidence>
<evidence type="ECO:0008006" key="2">
    <source>
        <dbReference type="Google" id="ProtNLM"/>
    </source>
</evidence>
<dbReference type="AlphaFoldDB" id="A0A0F9HKW5"/>